<dbReference type="GO" id="GO:0005829">
    <property type="term" value="C:cytosol"/>
    <property type="evidence" value="ECO:0007669"/>
    <property type="project" value="TreeGrafter"/>
</dbReference>
<gene>
    <name evidence="5" type="ORF">SAMN02194393_01681</name>
</gene>
<accession>A0A1T5KD44</accession>
<dbReference type="InterPro" id="IPR001360">
    <property type="entry name" value="Glyco_hydro_1"/>
</dbReference>
<evidence type="ECO:0000313" key="6">
    <source>
        <dbReference type="Proteomes" id="UP000190285"/>
    </source>
</evidence>
<dbReference type="InterPro" id="IPR017853">
    <property type="entry name" value="GH"/>
</dbReference>
<dbReference type="PANTHER" id="PTHR10353">
    <property type="entry name" value="GLYCOSYL HYDROLASE"/>
    <property type="match status" value="1"/>
</dbReference>
<organism evidence="5 6">
    <name type="scientific">Maledivibacter halophilus</name>
    <dbReference type="NCBI Taxonomy" id="36842"/>
    <lineage>
        <taxon>Bacteria</taxon>
        <taxon>Bacillati</taxon>
        <taxon>Bacillota</taxon>
        <taxon>Clostridia</taxon>
        <taxon>Peptostreptococcales</taxon>
        <taxon>Caminicellaceae</taxon>
        <taxon>Maledivibacter</taxon>
    </lineage>
</organism>
<evidence type="ECO:0000313" key="5">
    <source>
        <dbReference type="EMBL" id="SKC61365.1"/>
    </source>
</evidence>
<evidence type="ECO:0000256" key="2">
    <source>
        <dbReference type="ARBA" id="ARBA00022801"/>
    </source>
</evidence>
<name>A0A1T5KD44_9FIRM</name>
<dbReference type="STRING" id="36842.SAMN02194393_01681"/>
<dbReference type="PRINTS" id="PR00131">
    <property type="entry name" value="GLHYDRLASE1"/>
</dbReference>
<evidence type="ECO:0000256" key="4">
    <source>
        <dbReference type="RuleBase" id="RU003690"/>
    </source>
</evidence>
<dbReference type="EMBL" id="FUZT01000004">
    <property type="protein sequence ID" value="SKC61365.1"/>
    <property type="molecule type" value="Genomic_DNA"/>
</dbReference>
<dbReference type="Pfam" id="PF00232">
    <property type="entry name" value="Glyco_hydro_1"/>
    <property type="match status" value="1"/>
</dbReference>
<keyword evidence="3" id="KW-0326">Glycosidase</keyword>
<proteinExistence type="inferred from homology"/>
<dbReference type="RefSeq" id="WP_079490850.1">
    <property type="nucleotide sequence ID" value="NZ_FUZT01000004.1"/>
</dbReference>
<dbReference type="GO" id="GO:0016052">
    <property type="term" value="P:carbohydrate catabolic process"/>
    <property type="evidence" value="ECO:0007669"/>
    <property type="project" value="TreeGrafter"/>
</dbReference>
<keyword evidence="6" id="KW-1185">Reference proteome</keyword>
<evidence type="ECO:0000256" key="3">
    <source>
        <dbReference type="ARBA" id="ARBA00023295"/>
    </source>
</evidence>
<sequence>MSDIKYKFPDSFWWGAAISATQVEGAGDVDGRTPSVFDHFFKIDPWRFEDMEHGPGKAVEFYYRYKEDIALAKKIGLKTFRFTISWSRLLPNGKEGEVNQKAVKFYNSLINELIKNDIEPFIGLMCFDPPQYLMDGDKLWDRKEVIEEYAYYGKTCFQLFGDRVKKWFTSVEGAVHIELGYLMYYHPPLVVNFKRFFQGAFNFLVGSAKCIEEYKKLGLDGEIGTITAVYTVYPYGSHEKDIEAAKIADLLRNKFFLDTFIKGTIPHEIWEFWEEHGLTPEYNTQELKILKENTIQLLGVNYYDPCRVRAPLYSPNPKTHLLPEHFYEVCHTNGGRKAFGREIYEKGLLDALRLLRDEYGNIKCYVSENGVRMKEEERFIDEKGIVQDDYRIDFIKNHLKMIYHAIKEGCNVNGYHPWTFMDNWSWIRSMTYRYGLIRVDKDTMERKIKKSGLWYSDVIKNNGFDGE</sequence>
<dbReference type="OrthoDB" id="2339329at2"/>
<dbReference type="Proteomes" id="UP000190285">
    <property type="component" value="Unassembled WGS sequence"/>
</dbReference>
<dbReference type="AlphaFoldDB" id="A0A1T5KD44"/>
<dbReference type="Gene3D" id="3.20.20.80">
    <property type="entry name" value="Glycosidases"/>
    <property type="match status" value="1"/>
</dbReference>
<comment type="similarity">
    <text evidence="1 4">Belongs to the glycosyl hydrolase 1 family.</text>
</comment>
<evidence type="ECO:0000256" key="1">
    <source>
        <dbReference type="ARBA" id="ARBA00010838"/>
    </source>
</evidence>
<dbReference type="PANTHER" id="PTHR10353:SF139">
    <property type="entry name" value="6-PHOSPHO-BETA-GLUCOSIDASE GMUD"/>
    <property type="match status" value="1"/>
</dbReference>
<dbReference type="FunFam" id="3.20.20.80:FF:000004">
    <property type="entry name" value="Beta-glucosidase 6-phospho-beta-glucosidase"/>
    <property type="match status" value="1"/>
</dbReference>
<keyword evidence="2" id="KW-0378">Hydrolase</keyword>
<dbReference type="GO" id="GO:0008422">
    <property type="term" value="F:beta-glucosidase activity"/>
    <property type="evidence" value="ECO:0007669"/>
    <property type="project" value="TreeGrafter"/>
</dbReference>
<protein>
    <submittedName>
        <fullName evidence="5">6-phospho-beta-glucosidase</fullName>
    </submittedName>
</protein>
<dbReference type="SUPFAM" id="SSF51445">
    <property type="entry name" value="(Trans)glycosidases"/>
    <property type="match status" value="1"/>
</dbReference>
<reference evidence="5 6" key="1">
    <citation type="submission" date="2017-02" db="EMBL/GenBank/DDBJ databases">
        <authorList>
            <person name="Peterson S.W."/>
        </authorList>
    </citation>
    <scope>NUCLEOTIDE SEQUENCE [LARGE SCALE GENOMIC DNA]</scope>
    <source>
        <strain evidence="5 6">M1</strain>
    </source>
</reference>